<dbReference type="AlphaFoldDB" id="A0A4Y2VBK5"/>
<dbReference type="EMBL" id="BGPR01045735">
    <property type="protein sequence ID" value="GBO22660.1"/>
    <property type="molecule type" value="Genomic_DNA"/>
</dbReference>
<reference evidence="2 3" key="1">
    <citation type="journal article" date="2019" name="Sci. Rep.">
        <title>Orb-weaving spider Araneus ventricosus genome elucidates the spidroin gene catalogue.</title>
        <authorList>
            <person name="Kono N."/>
            <person name="Nakamura H."/>
            <person name="Ohtoshi R."/>
            <person name="Moran D.A.P."/>
            <person name="Shinohara A."/>
            <person name="Yoshida Y."/>
            <person name="Fujiwara M."/>
            <person name="Mori M."/>
            <person name="Tomita M."/>
            <person name="Arakawa K."/>
        </authorList>
    </citation>
    <scope>NUCLEOTIDE SEQUENCE [LARGE SCALE GENOMIC DNA]</scope>
</reference>
<proteinExistence type="predicted"/>
<organism evidence="2 3">
    <name type="scientific">Araneus ventricosus</name>
    <name type="common">Orbweaver spider</name>
    <name type="synonym">Epeira ventricosa</name>
    <dbReference type="NCBI Taxonomy" id="182803"/>
    <lineage>
        <taxon>Eukaryota</taxon>
        <taxon>Metazoa</taxon>
        <taxon>Ecdysozoa</taxon>
        <taxon>Arthropoda</taxon>
        <taxon>Chelicerata</taxon>
        <taxon>Arachnida</taxon>
        <taxon>Araneae</taxon>
        <taxon>Araneomorphae</taxon>
        <taxon>Entelegynae</taxon>
        <taxon>Araneoidea</taxon>
        <taxon>Araneidae</taxon>
        <taxon>Araneus</taxon>
    </lineage>
</organism>
<comment type="caution">
    <text evidence="2">The sequence shown here is derived from an EMBL/GenBank/DDBJ whole genome shotgun (WGS) entry which is preliminary data.</text>
</comment>
<sequence>MRRLWRRWRFSNTYLRPSSRHHIAAEHVVHAIWYGKTFFHRHVFPPPYYHQYSGSYIASAGTVSWDGTLEYRFMKRLWRHWRISNTDLCPWRRHHSSTEHVVPA</sequence>
<name>A0A4Y2VBK5_ARAVE</name>
<dbReference type="EMBL" id="BGPR01045738">
    <property type="protein sequence ID" value="GBO22665.1"/>
    <property type="molecule type" value="Genomic_DNA"/>
</dbReference>
<protein>
    <submittedName>
        <fullName evidence="2">Uncharacterized protein</fullName>
    </submittedName>
</protein>
<evidence type="ECO:0000313" key="2">
    <source>
        <dbReference type="EMBL" id="GBO22665.1"/>
    </source>
</evidence>
<gene>
    <name evidence="1" type="ORF">AVEN_37617_1</name>
    <name evidence="2" type="ORF">AVEN_76020_1</name>
</gene>
<evidence type="ECO:0000313" key="1">
    <source>
        <dbReference type="EMBL" id="GBO22660.1"/>
    </source>
</evidence>
<keyword evidence="3" id="KW-1185">Reference proteome</keyword>
<evidence type="ECO:0000313" key="3">
    <source>
        <dbReference type="Proteomes" id="UP000499080"/>
    </source>
</evidence>
<accession>A0A4Y2VBK5</accession>
<dbReference type="Proteomes" id="UP000499080">
    <property type="component" value="Unassembled WGS sequence"/>
</dbReference>